<keyword evidence="1" id="KW-0472">Membrane</keyword>
<proteinExistence type="predicted"/>
<feature type="transmembrane region" description="Helical" evidence="1">
    <location>
        <begin position="64"/>
        <end position="85"/>
    </location>
</feature>
<accession>A0AA40BEE2</accession>
<sequence>MLYGFDECFLFFESVEFFVLLCFGKFIYAPFLCLILLTFHAVDFACGGRCLVYEEVWMCNFSPLNYLFFFFFFACLFFSFDISYVNETFNGPIKNNNNNNNKCRVIFFFVALGFSGVLAKKAQMGNRQYIKYGTGMITMGWMK</sequence>
<organism evidence="2 3">
    <name type="scientific">Apiosordaria backusii</name>
    <dbReference type="NCBI Taxonomy" id="314023"/>
    <lineage>
        <taxon>Eukaryota</taxon>
        <taxon>Fungi</taxon>
        <taxon>Dikarya</taxon>
        <taxon>Ascomycota</taxon>
        <taxon>Pezizomycotina</taxon>
        <taxon>Sordariomycetes</taxon>
        <taxon>Sordariomycetidae</taxon>
        <taxon>Sordariales</taxon>
        <taxon>Lasiosphaeriaceae</taxon>
        <taxon>Apiosordaria</taxon>
    </lineage>
</organism>
<reference evidence="2" key="1">
    <citation type="submission" date="2023-06" db="EMBL/GenBank/DDBJ databases">
        <title>Genome-scale phylogeny and comparative genomics of the fungal order Sordariales.</title>
        <authorList>
            <consortium name="Lawrence Berkeley National Laboratory"/>
            <person name="Hensen N."/>
            <person name="Bonometti L."/>
            <person name="Westerberg I."/>
            <person name="Brannstrom I.O."/>
            <person name="Guillou S."/>
            <person name="Cros-Aarteil S."/>
            <person name="Calhoun S."/>
            <person name="Haridas S."/>
            <person name="Kuo A."/>
            <person name="Mondo S."/>
            <person name="Pangilinan J."/>
            <person name="Riley R."/>
            <person name="Labutti K."/>
            <person name="Andreopoulos B."/>
            <person name="Lipzen A."/>
            <person name="Chen C."/>
            <person name="Yanf M."/>
            <person name="Daum C."/>
            <person name="Ng V."/>
            <person name="Clum A."/>
            <person name="Steindorff A."/>
            <person name="Ohm R."/>
            <person name="Martin F."/>
            <person name="Silar P."/>
            <person name="Natvig D."/>
            <person name="Lalanne C."/>
            <person name="Gautier V."/>
            <person name="Ament-Velasquez S.L."/>
            <person name="Kruys A."/>
            <person name="Hutchinson M.I."/>
            <person name="Powell A.J."/>
            <person name="Barry K."/>
            <person name="Miller A.N."/>
            <person name="Grigoriev I.V."/>
            <person name="Debuchy R."/>
            <person name="Gladieux P."/>
            <person name="Thoren M.H."/>
            <person name="Johannesson H."/>
        </authorList>
    </citation>
    <scope>NUCLEOTIDE SEQUENCE</scope>
    <source>
        <strain evidence="2">CBS 540.89</strain>
    </source>
</reference>
<dbReference type="Proteomes" id="UP001172159">
    <property type="component" value="Unassembled WGS sequence"/>
</dbReference>
<keyword evidence="3" id="KW-1185">Reference proteome</keyword>
<keyword evidence="1" id="KW-0812">Transmembrane</keyword>
<evidence type="ECO:0000256" key="1">
    <source>
        <dbReference type="SAM" id="Phobius"/>
    </source>
</evidence>
<comment type="caution">
    <text evidence="2">The sequence shown here is derived from an EMBL/GenBank/DDBJ whole genome shotgun (WGS) entry which is preliminary data.</text>
</comment>
<gene>
    <name evidence="2" type="ORF">B0T21DRAFT_200044</name>
</gene>
<dbReference type="AlphaFoldDB" id="A0AA40BEE2"/>
<evidence type="ECO:0000313" key="2">
    <source>
        <dbReference type="EMBL" id="KAK0732720.1"/>
    </source>
</evidence>
<name>A0AA40BEE2_9PEZI</name>
<dbReference type="EMBL" id="JAUKTV010000008">
    <property type="protein sequence ID" value="KAK0732720.1"/>
    <property type="molecule type" value="Genomic_DNA"/>
</dbReference>
<feature type="transmembrane region" description="Helical" evidence="1">
    <location>
        <begin position="27"/>
        <end position="52"/>
    </location>
</feature>
<keyword evidence="1" id="KW-1133">Transmembrane helix</keyword>
<protein>
    <submittedName>
        <fullName evidence="2">Uncharacterized protein</fullName>
    </submittedName>
</protein>
<feature type="transmembrane region" description="Helical" evidence="1">
    <location>
        <begin position="105"/>
        <end position="122"/>
    </location>
</feature>
<evidence type="ECO:0000313" key="3">
    <source>
        <dbReference type="Proteomes" id="UP001172159"/>
    </source>
</evidence>